<dbReference type="OrthoDB" id="4349954at2759"/>
<gene>
    <name evidence="8" type="ORF">GWI33_016651</name>
</gene>
<organism evidence="8 9">
    <name type="scientific">Rhynchophorus ferrugineus</name>
    <name type="common">Red palm weevil</name>
    <name type="synonym">Curculio ferrugineus</name>
    <dbReference type="NCBI Taxonomy" id="354439"/>
    <lineage>
        <taxon>Eukaryota</taxon>
        <taxon>Metazoa</taxon>
        <taxon>Ecdysozoa</taxon>
        <taxon>Arthropoda</taxon>
        <taxon>Hexapoda</taxon>
        <taxon>Insecta</taxon>
        <taxon>Pterygota</taxon>
        <taxon>Neoptera</taxon>
        <taxon>Endopterygota</taxon>
        <taxon>Coleoptera</taxon>
        <taxon>Polyphaga</taxon>
        <taxon>Cucujiformia</taxon>
        <taxon>Curculionidae</taxon>
        <taxon>Dryophthorinae</taxon>
        <taxon>Rhynchophorus</taxon>
    </lineage>
</organism>
<evidence type="ECO:0000313" key="8">
    <source>
        <dbReference type="EMBL" id="KAF7270380.1"/>
    </source>
</evidence>
<dbReference type="Pfam" id="PF00994">
    <property type="entry name" value="MoCF_biosynth"/>
    <property type="match status" value="1"/>
</dbReference>
<comment type="caution">
    <text evidence="8">The sequence shown here is derived from an EMBL/GenBank/DDBJ whole genome shotgun (WGS) entry which is preliminary data.</text>
</comment>
<evidence type="ECO:0000256" key="4">
    <source>
        <dbReference type="ARBA" id="ARBA00012509"/>
    </source>
</evidence>
<evidence type="ECO:0000256" key="1">
    <source>
        <dbReference type="ARBA" id="ARBA00005046"/>
    </source>
</evidence>
<dbReference type="GO" id="GO:0061599">
    <property type="term" value="F:molybdopterin molybdotransferase activity"/>
    <property type="evidence" value="ECO:0007669"/>
    <property type="project" value="UniProtKB-UniRule"/>
</dbReference>
<feature type="non-terminal residue" evidence="8">
    <location>
        <position position="1"/>
    </location>
</feature>
<comment type="similarity">
    <text evidence="3">In the C-terminal section; belongs to the MoeA family.</text>
</comment>
<dbReference type="EC" id="2.7.7.75" evidence="4"/>
<dbReference type="GO" id="GO:0005524">
    <property type="term" value="F:ATP binding"/>
    <property type="evidence" value="ECO:0007669"/>
    <property type="project" value="UniProtKB-UniRule"/>
</dbReference>
<dbReference type="Gene3D" id="3.40.980.10">
    <property type="entry name" value="MoaB/Mog-like domain"/>
    <property type="match status" value="1"/>
</dbReference>
<dbReference type="GO" id="GO:0046872">
    <property type="term" value="F:metal ion binding"/>
    <property type="evidence" value="ECO:0007669"/>
    <property type="project" value="UniProtKB-UniRule"/>
</dbReference>
<dbReference type="InterPro" id="IPR001453">
    <property type="entry name" value="MoaB/Mog_dom"/>
</dbReference>
<dbReference type="PANTHER" id="PTHR10192:SF5">
    <property type="entry name" value="GEPHYRIN"/>
    <property type="match status" value="1"/>
</dbReference>
<comment type="catalytic activity">
    <reaction evidence="6">
        <text>adenylyl-molybdopterin + molybdate = Mo-molybdopterin + AMP + H(+)</text>
        <dbReference type="Rhea" id="RHEA:35047"/>
        <dbReference type="ChEBI" id="CHEBI:15378"/>
        <dbReference type="ChEBI" id="CHEBI:36264"/>
        <dbReference type="ChEBI" id="CHEBI:62727"/>
        <dbReference type="ChEBI" id="CHEBI:71302"/>
        <dbReference type="ChEBI" id="CHEBI:456215"/>
    </reaction>
</comment>
<proteinExistence type="inferred from homology"/>
<dbReference type="InterPro" id="IPR036135">
    <property type="entry name" value="MoeA_linker/N_sf"/>
</dbReference>
<name>A0A834HXN0_RHYFE</name>
<dbReference type="GO" id="GO:0005737">
    <property type="term" value="C:cytoplasm"/>
    <property type="evidence" value="ECO:0007669"/>
    <property type="project" value="TreeGrafter"/>
</dbReference>
<comment type="function">
    <text evidence="6">Catalyzes two steps in the biosynthesis of the molybdenum cofactor. In the first step, molybdopterin is adenylated. Subsequently, molybdate is inserted into adenylated molybdopterin and AMP is released.</text>
</comment>
<keyword evidence="6" id="KW-0479">Metal-binding</keyword>
<sequence length="331" mass="35554">MFKFGILTVSTTCSEKPQLDTAGPKLEQELLEVFPQSSVNFKEIVTDDKKKIISALQRAVNGRNCDVLFTVGGTGFASSDVTPEATREVIEKEAPGLTHAILSKSLAVTPMAMLSRPICGIKDTTIIMNFPGSAKAAVECFGFVKAAIPHAVALVNEDLQKVRKTHHAVQNPEFVPSKVKILAGAARNRKSQYPMIDVEDAKNIIQEILTATQDFDEVPVEQAMGRVLAEDVKAPQPIPPFPASIKDGYAVRTEDGAGRRVVRSVTAAGDQPQTKELQPQEIVRISTGAAVPAGADAVVQIEDTALIETTEDGSEEKVVDIMVAPKKGQDI</sequence>
<dbReference type="FunFam" id="2.170.190.11:FF:000001">
    <property type="entry name" value="Molybdopterin molybdenumtransferase"/>
    <property type="match status" value="1"/>
</dbReference>
<keyword evidence="5 6" id="KW-0501">Molybdenum cofactor biosynthesis</keyword>
<comment type="cofactor">
    <cofactor evidence="6">
        <name>Mg(2+)</name>
        <dbReference type="ChEBI" id="CHEBI:18420"/>
    </cofactor>
</comment>
<evidence type="ECO:0000256" key="6">
    <source>
        <dbReference type="RuleBase" id="RU365090"/>
    </source>
</evidence>
<dbReference type="EMBL" id="JAACXV010014105">
    <property type="protein sequence ID" value="KAF7270380.1"/>
    <property type="molecule type" value="Genomic_DNA"/>
</dbReference>
<keyword evidence="6" id="KW-0808">Transferase</keyword>
<dbReference type="NCBIfam" id="TIGR00177">
    <property type="entry name" value="molyb_syn"/>
    <property type="match status" value="1"/>
</dbReference>
<comment type="similarity">
    <text evidence="6">Belongs to the MoeA family.</text>
</comment>
<evidence type="ECO:0000256" key="3">
    <source>
        <dbReference type="ARBA" id="ARBA00008339"/>
    </source>
</evidence>
<dbReference type="Pfam" id="PF03453">
    <property type="entry name" value="MoeA_N"/>
    <property type="match status" value="1"/>
</dbReference>
<evidence type="ECO:0000259" key="7">
    <source>
        <dbReference type="SMART" id="SM00852"/>
    </source>
</evidence>
<evidence type="ECO:0000256" key="5">
    <source>
        <dbReference type="ARBA" id="ARBA00023150"/>
    </source>
</evidence>
<dbReference type="InterPro" id="IPR038987">
    <property type="entry name" value="MoeA-like"/>
</dbReference>
<dbReference type="AlphaFoldDB" id="A0A834HXN0"/>
<dbReference type="GO" id="GO:0006777">
    <property type="term" value="P:Mo-molybdopterin cofactor biosynthetic process"/>
    <property type="evidence" value="ECO:0007669"/>
    <property type="project" value="UniProtKB-UniRule"/>
</dbReference>
<protein>
    <recommendedName>
        <fullName evidence="4">molybdopterin adenylyltransferase</fullName>
        <ecNumber evidence="4">2.7.7.75</ecNumber>
    </recommendedName>
</protein>
<dbReference type="CDD" id="cd00886">
    <property type="entry name" value="MogA_MoaB"/>
    <property type="match status" value="1"/>
</dbReference>
<evidence type="ECO:0000256" key="2">
    <source>
        <dbReference type="ARBA" id="ARBA00007589"/>
    </source>
</evidence>
<keyword evidence="6" id="KW-0460">Magnesium</keyword>
<dbReference type="Gene3D" id="2.170.190.11">
    <property type="entry name" value="Molybdopterin biosynthesis moea protein, domain 3"/>
    <property type="match status" value="1"/>
</dbReference>
<feature type="domain" description="MoaB/Mog" evidence="7">
    <location>
        <begin position="5"/>
        <end position="151"/>
    </location>
</feature>
<reference evidence="8" key="1">
    <citation type="submission" date="2020-08" db="EMBL/GenBank/DDBJ databases">
        <title>Genome sequencing and assembly of the red palm weevil Rhynchophorus ferrugineus.</title>
        <authorList>
            <person name="Dias G.B."/>
            <person name="Bergman C.M."/>
            <person name="Manee M."/>
        </authorList>
    </citation>
    <scope>NUCLEOTIDE SEQUENCE</scope>
    <source>
        <strain evidence="8">AA-2017</strain>
        <tissue evidence="8">Whole larva</tissue>
    </source>
</reference>
<dbReference type="PANTHER" id="PTHR10192">
    <property type="entry name" value="MOLYBDOPTERIN BIOSYNTHESIS PROTEIN"/>
    <property type="match status" value="1"/>
</dbReference>
<dbReference type="SUPFAM" id="SSF53218">
    <property type="entry name" value="Molybdenum cofactor biosynthesis proteins"/>
    <property type="match status" value="1"/>
</dbReference>
<dbReference type="InterPro" id="IPR036425">
    <property type="entry name" value="MoaB/Mog-like_dom_sf"/>
</dbReference>
<comment type="catalytic activity">
    <reaction evidence="6">
        <text>molybdopterin + ATP + H(+) = adenylyl-molybdopterin + diphosphate</text>
        <dbReference type="Rhea" id="RHEA:31331"/>
        <dbReference type="ChEBI" id="CHEBI:15378"/>
        <dbReference type="ChEBI" id="CHEBI:30616"/>
        <dbReference type="ChEBI" id="CHEBI:33019"/>
        <dbReference type="ChEBI" id="CHEBI:58698"/>
        <dbReference type="ChEBI" id="CHEBI:62727"/>
    </reaction>
</comment>
<dbReference type="GO" id="GO:0061598">
    <property type="term" value="F:molybdopterin adenylyltransferase activity"/>
    <property type="evidence" value="ECO:0007669"/>
    <property type="project" value="UniProtKB-UniRule"/>
</dbReference>
<evidence type="ECO:0000313" key="9">
    <source>
        <dbReference type="Proteomes" id="UP000625711"/>
    </source>
</evidence>
<accession>A0A834HXN0</accession>
<dbReference type="SMART" id="SM00852">
    <property type="entry name" value="MoCF_biosynth"/>
    <property type="match status" value="1"/>
</dbReference>
<dbReference type="Proteomes" id="UP000625711">
    <property type="component" value="Unassembled WGS sequence"/>
</dbReference>
<keyword evidence="6" id="KW-0500">Molybdenum</keyword>
<keyword evidence="9" id="KW-1185">Reference proteome</keyword>
<dbReference type="SUPFAM" id="SSF63882">
    <property type="entry name" value="MoeA N-terminal region -like"/>
    <property type="match status" value="1"/>
</dbReference>
<dbReference type="UniPathway" id="UPA00344"/>
<comment type="pathway">
    <text evidence="1 6">Cofactor biosynthesis; molybdopterin biosynthesis.</text>
</comment>
<dbReference type="InterPro" id="IPR005110">
    <property type="entry name" value="MoeA_linker/N"/>
</dbReference>
<comment type="similarity">
    <text evidence="2">In the N-terminal section; belongs to the MoaB/Mog family.</text>
</comment>